<accession>A0A192TQD0</accession>
<dbReference type="InterPro" id="IPR000515">
    <property type="entry name" value="MetI-like"/>
</dbReference>
<proteinExistence type="inferred from homology"/>
<dbReference type="NCBIfam" id="TIGR01726">
    <property type="entry name" value="HEQRo_perm_3TM"/>
    <property type="match status" value="1"/>
</dbReference>
<keyword evidence="6 9" id="KW-0812">Transmembrane</keyword>
<keyword evidence="12" id="KW-0614">Plasmid</keyword>
<feature type="transmembrane region" description="Helical" evidence="9">
    <location>
        <begin position="54"/>
        <end position="76"/>
    </location>
</feature>
<keyword evidence="4" id="KW-1003">Cell membrane</keyword>
<dbReference type="GO" id="GO:0043190">
    <property type="term" value="C:ATP-binding cassette (ABC) transporter complex"/>
    <property type="evidence" value="ECO:0007669"/>
    <property type="project" value="InterPro"/>
</dbReference>
<reference evidence="12 14" key="2">
    <citation type="submission" date="2020-11" db="EMBL/GenBank/DDBJ databases">
        <title>Indigenous Rhizobia Nodulating Common beans in Western Kenya.</title>
        <authorList>
            <person name="Wekesa C.S."/>
            <person name="Oelmueller R."/>
            <person name="Furch A.C."/>
        </authorList>
    </citation>
    <scope>NUCLEOTIDE SEQUENCE [LARGE SCALE GENOMIC DNA]</scope>
    <source>
        <strain evidence="14">BS3</strain>
        <strain evidence="12">S3</strain>
        <plasmid evidence="12 14">pBS3d</plasmid>
    </source>
</reference>
<keyword evidence="13" id="KW-1185">Reference proteome</keyword>
<comment type="similarity">
    <text evidence="2">Belongs to the binding-protein-dependent transport system permease family. HisMQ subfamily.</text>
</comment>
<keyword evidence="8 9" id="KW-0472">Membrane</keyword>
<dbReference type="InterPro" id="IPR035906">
    <property type="entry name" value="MetI-like_sf"/>
</dbReference>
<dbReference type="PROSITE" id="PS50928">
    <property type="entry name" value="ABC_TM1"/>
    <property type="match status" value="1"/>
</dbReference>
<evidence type="ECO:0000256" key="9">
    <source>
        <dbReference type="RuleBase" id="RU363032"/>
    </source>
</evidence>
<dbReference type="Gene3D" id="1.10.3720.10">
    <property type="entry name" value="MetI-like"/>
    <property type="match status" value="1"/>
</dbReference>
<comment type="subcellular location">
    <subcellularLocation>
        <location evidence="1">Cell inner membrane</location>
        <topology evidence="1">Multi-pass membrane protein</topology>
    </subcellularLocation>
    <subcellularLocation>
        <location evidence="9">Cell membrane</location>
        <topology evidence="9">Multi-pass membrane protein</topology>
    </subcellularLocation>
</comment>
<dbReference type="RefSeq" id="WP_037146774.1">
    <property type="nucleotide sequence ID" value="NZ_CP013531.1"/>
</dbReference>
<evidence type="ECO:0000256" key="5">
    <source>
        <dbReference type="ARBA" id="ARBA00022519"/>
    </source>
</evidence>
<dbReference type="Proteomes" id="UP000540266">
    <property type="component" value="Plasmid pBS3d"/>
</dbReference>
<keyword evidence="7 9" id="KW-1133">Transmembrane helix</keyword>
<dbReference type="InterPro" id="IPR043429">
    <property type="entry name" value="ArtM/GltK/GlnP/TcyL/YhdX-like"/>
</dbReference>
<dbReference type="PANTHER" id="PTHR30614:SF10">
    <property type="entry name" value="ARGININE ABC TRANSPORTER PERMEASE PROTEIN ARTM"/>
    <property type="match status" value="1"/>
</dbReference>
<evidence type="ECO:0000256" key="3">
    <source>
        <dbReference type="ARBA" id="ARBA00022448"/>
    </source>
</evidence>
<reference evidence="11 13" key="1">
    <citation type="submission" date="2015-11" db="EMBL/GenBank/DDBJ databases">
        <title>The limits of bacterial species coexistence and the symbiotic plasmid transference in sympatric Rhizobium populations.</title>
        <authorList>
            <person name="Perez-Carrascal O.M."/>
            <person name="VanInsberghe D."/>
            <person name="Juarez S."/>
            <person name="Polz M.F."/>
            <person name="Vinuesa P."/>
            <person name="Gonzalez V."/>
        </authorList>
    </citation>
    <scope>NUCLEOTIDE SEQUENCE [LARGE SCALE GENOMIC DNA]</scope>
    <source>
        <strain evidence="11 13">N771</strain>
        <plasmid evidence="11 13">pRphaN771e</plasmid>
    </source>
</reference>
<gene>
    <name evidence="11" type="primary">nocM-2</name>
    <name evidence="11" type="ORF">AMC81_PE00987</name>
    <name evidence="12" type="ORF">HER27_031930</name>
</gene>
<evidence type="ECO:0000313" key="14">
    <source>
        <dbReference type="Proteomes" id="UP000540266"/>
    </source>
</evidence>
<evidence type="ECO:0000256" key="1">
    <source>
        <dbReference type="ARBA" id="ARBA00004429"/>
    </source>
</evidence>
<dbReference type="Proteomes" id="UP000078551">
    <property type="component" value="Plasmid pRphaN771e"/>
</dbReference>
<evidence type="ECO:0000256" key="8">
    <source>
        <dbReference type="ARBA" id="ARBA00023136"/>
    </source>
</evidence>
<evidence type="ECO:0000259" key="10">
    <source>
        <dbReference type="PROSITE" id="PS50928"/>
    </source>
</evidence>
<evidence type="ECO:0000313" key="13">
    <source>
        <dbReference type="Proteomes" id="UP000078551"/>
    </source>
</evidence>
<dbReference type="OrthoDB" id="4404959at2"/>
<evidence type="ECO:0000256" key="7">
    <source>
        <dbReference type="ARBA" id="ARBA00022989"/>
    </source>
</evidence>
<dbReference type="EMBL" id="CP013573">
    <property type="protein sequence ID" value="ANL89230.1"/>
    <property type="molecule type" value="Genomic_DNA"/>
</dbReference>
<dbReference type="Pfam" id="PF00528">
    <property type="entry name" value="BPD_transp_1"/>
    <property type="match status" value="1"/>
</dbReference>
<feature type="domain" description="ABC transmembrane type-1" evidence="10">
    <location>
        <begin position="17"/>
        <end position="214"/>
    </location>
</feature>
<keyword evidence="3 9" id="KW-0813">Transport</keyword>
<dbReference type="SUPFAM" id="SSF161098">
    <property type="entry name" value="MetI-like"/>
    <property type="match status" value="1"/>
</dbReference>
<name>A0A192TQD0_9HYPH</name>
<organism evidence="12 14">
    <name type="scientific">Rhizobium phaseoli</name>
    <dbReference type="NCBI Taxonomy" id="396"/>
    <lineage>
        <taxon>Bacteria</taxon>
        <taxon>Pseudomonadati</taxon>
        <taxon>Pseudomonadota</taxon>
        <taxon>Alphaproteobacteria</taxon>
        <taxon>Hyphomicrobiales</taxon>
        <taxon>Rhizobiaceae</taxon>
        <taxon>Rhizobium/Agrobacterium group</taxon>
        <taxon>Rhizobium</taxon>
    </lineage>
</organism>
<sequence>MDINLIVESISVLAHGVFLTLSVTLLSLVVSFILSVPLSLLRASSNRALSGSVLAYTYVFRGTPLLVQLFLVYYGLSQLTFVRQSILWPFLREPFWCALAAFSLNSTAYTTEVFRAGILAVPRGIIEAAQALGLSRLMQIRLIIFPLAFRTVLPSYANEVIGMVKASSLASTVTLLEITGLARRMVSETFAPYEVFLAAGLLYLLLNFIVSAFFRMLETYLAQSPTSNSRSVTAGPMASRLWRLRTAMDKRARTKPGDRPSIHLL</sequence>
<dbReference type="GO" id="GO:0022857">
    <property type="term" value="F:transmembrane transporter activity"/>
    <property type="evidence" value="ECO:0007669"/>
    <property type="project" value="InterPro"/>
</dbReference>
<evidence type="ECO:0000313" key="11">
    <source>
        <dbReference type="EMBL" id="ANL89230.1"/>
    </source>
</evidence>
<keyword evidence="5" id="KW-0997">Cell inner membrane</keyword>
<dbReference type="PANTHER" id="PTHR30614">
    <property type="entry name" value="MEMBRANE COMPONENT OF AMINO ACID ABC TRANSPORTER"/>
    <property type="match status" value="1"/>
</dbReference>
<dbReference type="AlphaFoldDB" id="A0A192TQD0"/>
<evidence type="ECO:0000256" key="4">
    <source>
        <dbReference type="ARBA" id="ARBA00022475"/>
    </source>
</evidence>
<dbReference type="GO" id="GO:0006865">
    <property type="term" value="P:amino acid transport"/>
    <property type="evidence" value="ECO:0007669"/>
    <property type="project" value="TreeGrafter"/>
</dbReference>
<evidence type="ECO:0000256" key="2">
    <source>
        <dbReference type="ARBA" id="ARBA00010072"/>
    </source>
</evidence>
<feature type="transmembrane region" description="Helical" evidence="9">
    <location>
        <begin position="12"/>
        <end position="34"/>
    </location>
</feature>
<geneLocation type="plasmid" evidence="12 14">
    <name>pBS3d</name>
</geneLocation>
<dbReference type="KEGG" id="rpha:AMC79_PD00879"/>
<protein>
    <submittedName>
        <fullName evidence="12">ABC transporter permease subunit</fullName>
    </submittedName>
    <submittedName>
        <fullName evidence="11">Nopaline ABC transporter permease protein NocM 2</fullName>
    </submittedName>
</protein>
<feature type="transmembrane region" description="Helical" evidence="9">
    <location>
        <begin position="195"/>
        <end position="214"/>
    </location>
</feature>
<dbReference type="InterPro" id="IPR010065">
    <property type="entry name" value="AA_ABC_transptr_permease_3TM"/>
</dbReference>
<evidence type="ECO:0000313" key="12">
    <source>
        <dbReference type="EMBL" id="QPK12594.1"/>
    </source>
</evidence>
<dbReference type="EMBL" id="CP064935">
    <property type="protein sequence ID" value="QPK12594.1"/>
    <property type="molecule type" value="Genomic_DNA"/>
</dbReference>
<evidence type="ECO:0000256" key="6">
    <source>
        <dbReference type="ARBA" id="ARBA00022692"/>
    </source>
</evidence>
<dbReference type="CDD" id="cd06261">
    <property type="entry name" value="TM_PBP2"/>
    <property type="match status" value="1"/>
</dbReference>
<geneLocation type="plasmid" evidence="11 13">
    <name>pRphaN771e</name>
</geneLocation>